<dbReference type="OrthoDB" id="261242at2"/>
<dbReference type="AlphaFoldDB" id="A0A5C5WGD3"/>
<dbReference type="EMBL" id="SJPI01000003">
    <property type="protein sequence ID" value="TWT49171.1"/>
    <property type="molecule type" value="Genomic_DNA"/>
</dbReference>
<dbReference type="RefSeq" id="WP_146516727.1">
    <property type="nucleotide sequence ID" value="NZ_SJPI01000003.1"/>
</dbReference>
<evidence type="ECO:0000313" key="2">
    <source>
        <dbReference type="Proteomes" id="UP000316598"/>
    </source>
</evidence>
<dbReference type="Proteomes" id="UP000316598">
    <property type="component" value="Unassembled WGS sequence"/>
</dbReference>
<protein>
    <submittedName>
        <fullName evidence="1">Uncharacterized protein</fullName>
    </submittedName>
</protein>
<organism evidence="1 2">
    <name type="scientific">Rubripirellula amarantea</name>
    <dbReference type="NCBI Taxonomy" id="2527999"/>
    <lineage>
        <taxon>Bacteria</taxon>
        <taxon>Pseudomonadati</taxon>
        <taxon>Planctomycetota</taxon>
        <taxon>Planctomycetia</taxon>
        <taxon>Pirellulales</taxon>
        <taxon>Pirellulaceae</taxon>
        <taxon>Rubripirellula</taxon>
    </lineage>
</organism>
<reference evidence="1 2" key="1">
    <citation type="submission" date="2019-02" db="EMBL/GenBank/DDBJ databases">
        <title>Deep-cultivation of Planctomycetes and their phenomic and genomic characterization uncovers novel biology.</title>
        <authorList>
            <person name="Wiegand S."/>
            <person name="Jogler M."/>
            <person name="Boedeker C."/>
            <person name="Pinto D."/>
            <person name="Vollmers J."/>
            <person name="Rivas-Marin E."/>
            <person name="Kohn T."/>
            <person name="Peeters S.H."/>
            <person name="Heuer A."/>
            <person name="Rast P."/>
            <person name="Oberbeckmann S."/>
            <person name="Bunk B."/>
            <person name="Jeske O."/>
            <person name="Meyerdierks A."/>
            <person name="Storesund J.E."/>
            <person name="Kallscheuer N."/>
            <person name="Luecker S."/>
            <person name="Lage O.M."/>
            <person name="Pohl T."/>
            <person name="Merkel B.J."/>
            <person name="Hornburger P."/>
            <person name="Mueller R.-W."/>
            <person name="Bruemmer F."/>
            <person name="Labrenz M."/>
            <person name="Spormann A.M."/>
            <person name="Op Den Camp H."/>
            <person name="Overmann J."/>
            <person name="Amann R."/>
            <person name="Jetten M.S.M."/>
            <person name="Mascher T."/>
            <person name="Medema M.H."/>
            <person name="Devos D.P."/>
            <person name="Kaster A.-K."/>
            <person name="Ovreas L."/>
            <person name="Rohde M."/>
            <person name="Galperin M.Y."/>
            <person name="Jogler C."/>
        </authorList>
    </citation>
    <scope>NUCLEOTIDE SEQUENCE [LARGE SCALE GENOMIC DNA]</scope>
    <source>
        <strain evidence="1 2">Pla22</strain>
    </source>
</reference>
<gene>
    <name evidence="1" type="ORF">Pla22_43630</name>
</gene>
<sequence length="224" mass="24577">MWKTDDQQDANIGCATWSDAHGELQFDARGGQHGITAGNANDTRFAIAPVGEDKLPTAGEQFVRGDQWHINYPQADSSYALRIVLDIIESTPSTLVMECCLSVQTDLLDSHPKLDVECACHDIDSIVPSDPYGKDDVTGSGTAPISTAVGTSTTSILLPPEDHPFTTNHSTDMLLRLRLFGDFLEKGVIRRARPWIVIDRSQRSTNESLEALWQQLCDSPIPLT</sequence>
<accession>A0A5C5WGD3</accession>
<proteinExistence type="predicted"/>
<keyword evidence="2" id="KW-1185">Reference proteome</keyword>
<comment type="caution">
    <text evidence="1">The sequence shown here is derived from an EMBL/GenBank/DDBJ whole genome shotgun (WGS) entry which is preliminary data.</text>
</comment>
<name>A0A5C5WGD3_9BACT</name>
<evidence type="ECO:0000313" key="1">
    <source>
        <dbReference type="EMBL" id="TWT49171.1"/>
    </source>
</evidence>